<comment type="caution">
    <text evidence="2">The sequence shown here is derived from an EMBL/GenBank/DDBJ whole genome shotgun (WGS) entry which is preliminary data.</text>
</comment>
<proteinExistence type="predicted"/>
<keyword evidence="3" id="KW-1185">Reference proteome</keyword>
<name>A0ABV0B8K2_9SPHN</name>
<evidence type="ECO:0000313" key="3">
    <source>
        <dbReference type="Proteomes" id="UP001427805"/>
    </source>
</evidence>
<dbReference type="PROSITE" id="PS50293">
    <property type="entry name" value="TPR_REGION"/>
    <property type="match status" value="1"/>
</dbReference>
<dbReference type="PANTHER" id="PTHR44809">
    <property type="match status" value="1"/>
</dbReference>
<dbReference type="Proteomes" id="UP001427805">
    <property type="component" value="Unassembled WGS sequence"/>
</dbReference>
<sequence length="597" mass="64025">MPSAQAGLAAAELGQALQQAMTLARSGRSDAAEALLNRILDRLPGQPDALQLLGMIARQSGRQQDAVALFRRSLAANPAQPHVLNNLGNSLSDLGRHDEAVAAYRDAVRLQPGYADAAVNLGLALIASGDRPGAAAVLGPLLHRDSRNARAWASLGQALDGDEAIGALRQSLALRPDHVPTRHNLAVALRLAGRAAEALPLFERCRAADPTTPEIAYNHGHCLQDLGRIDDAVTAYGATIALRPTDRAAHASLNRLLWQHGRTHVWLASYRAALPRHPGDQGLLADYGASLLLASHADQAAALLAPHVDGAGAELRYQHGRALWSLGKADAALAALRSALPFAPAAREAARIGIILDRPTDALPLLDDLLAADPADQQALALQGLAWRSTEDPKEAWLNDVSRFVSEAVLTLADGDVAGFNARLDAALTPLHRATQSPLDQTLRGGTQTSDDLFALPLPEVAAVRAMIEARVRAWIAELPEDGNHPFLRRKTAGFAFSGSWSVRLRSAGFHENHIHPEGWISAVYYVALPDAVTQDEQGWLKFGESGLRLGTRERIAHMVRPEVGKLVLFPSYFYHGTVPFDDARHRTTIAFDVVPA</sequence>
<dbReference type="InterPro" id="IPR012668">
    <property type="entry name" value="CHP02466"/>
</dbReference>
<dbReference type="PANTHER" id="PTHR44809:SF1">
    <property type="entry name" value="PROTEIN O-MANNOSYL-TRANSFERASE TMTC1"/>
    <property type="match status" value="1"/>
</dbReference>
<dbReference type="InterPro" id="IPR019734">
    <property type="entry name" value="TPR_rpt"/>
</dbReference>
<dbReference type="Gene3D" id="1.25.40.10">
    <property type="entry name" value="Tetratricopeptide repeat domain"/>
    <property type="match status" value="4"/>
</dbReference>
<dbReference type="Pfam" id="PF14559">
    <property type="entry name" value="TPR_19"/>
    <property type="match status" value="2"/>
</dbReference>
<accession>A0ABV0B8K2</accession>
<dbReference type="InterPro" id="IPR011990">
    <property type="entry name" value="TPR-like_helical_dom_sf"/>
</dbReference>
<dbReference type="SUPFAM" id="SSF48452">
    <property type="entry name" value="TPR-like"/>
    <property type="match status" value="2"/>
</dbReference>
<feature type="repeat" description="TPR" evidence="1">
    <location>
        <begin position="47"/>
        <end position="80"/>
    </location>
</feature>
<dbReference type="RefSeq" id="WP_346245383.1">
    <property type="nucleotide sequence ID" value="NZ_JBDIZK010000002.1"/>
</dbReference>
<evidence type="ECO:0000256" key="1">
    <source>
        <dbReference type="PROSITE-ProRule" id="PRU00339"/>
    </source>
</evidence>
<dbReference type="Pfam" id="PF13432">
    <property type="entry name" value="TPR_16"/>
    <property type="match status" value="2"/>
</dbReference>
<dbReference type="Pfam" id="PF13759">
    <property type="entry name" value="2OG-FeII_Oxy_5"/>
    <property type="match status" value="1"/>
</dbReference>
<dbReference type="InterPro" id="IPR052943">
    <property type="entry name" value="TMTC_O-mannosyl-trnsfr"/>
</dbReference>
<protein>
    <submittedName>
        <fullName evidence="2">Tetratricopeptide repeat protein</fullName>
    </submittedName>
</protein>
<feature type="repeat" description="TPR" evidence="1">
    <location>
        <begin position="213"/>
        <end position="246"/>
    </location>
</feature>
<dbReference type="Gene3D" id="2.60.120.620">
    <property type="entry name" value="q2cbj1_9rhob like domain"/>
    <property type="match status" value="1"/>
</dbReference>
<feature type="repeat" description="TPR" evidence="1">
    <location>
        <begin position="81"/>
        <end position="114"/>
    </location>
</feature>
<gene>
    <name evidence="2" type="ORF">TPR58_04310</name>
</gene>
<dbReference type="PROSITE" id="PS50005">
    <property type="entry name" value="TPR"/>
    <property type="match status" value="3"/>
</dbReference>
<evidence type="ECO:0000313" key="2">
    <source>
        <dbReference type="EMBL" id="MEN3746380.1"/>
    </source>
</evidence>
<dbReference type="EMBL" id="JBDIZK010000002">
    <property type="protein sequence ID" value="MEN3746380.1"/>
    <property type="molecule type" value="Genomic_DNA"/>
</dbReference>
<dbReference type="Pfam" id="PF13181">
    <property type="entry name" value="TPR_8"/>
    <property type="match status" value="1"/>
</dbReference>
<dbReference type="SMART" id="SM00028">
    <property type="entry name" value="TPR"/>
    <property type="match status" value="6"/>
</dbReference>
<reference evidence="2 3" key="1">
    <citation type="submission" date="2024-05" db="EMBL/GenBank/DDBJ databases">
        <title>Sphingomonas sp. HF-S3 16S ribosomal RNA gene Genome sequencing and assembly.</title>
        <authorList>
            <person name="Lee H."/>
        </authorList>
    </citation>
    <scope>NUCLEOTIDE SEQUENCE [LARGE SCALE GENOMIC DNA]</scope>
    <source>
        <strain evidence="2 3">HF-S3</strain>
    </source>
</reference>
<keyword evidence="1" id="KW-0802">TPR repeat</keyword>
<organism evidence="2 3">
    <name type="scientific">Sphingomonas rustica</name>
    <dbReference type="NCBI Taxonomy" id="3103142"/>
    <lineage>
        <taxon>Bacteria</taxon>
        <taxon>Pseudomonadati</taxon>
        <taxon>Pseudomonadota</taxon>
        <taxon>Alphaproteobacteria</taxon>
        <taxon>Sphingomonadales</taxon>
        <taxon>Sphingomonadaceae</taxon>
        <taxon>Sphingomonas</taxon>
    </lineage>
</organism>